<evidence type="ECO:0000313" key="2">
    <source>
        <dbReference type="Proteomes" id="UP000639419"/>
    </source>
</evidence>
<dbReference type="EMBL" id="WHOR01000014">
    <property type="protein sequence ID" value="NUB18293.1"/>
    <property type="molecule type" value="Genomic_DNA"/>
</dbReference>
<name>A0ABX2KNU0_9PROT</name>
<sequence>MNKIERAIELHSAYIEKLSAGFLNGALEGELTGFISLSDSTISIPGISEEFSQKLAKSVDKLKTFEEKYGDEIFRTSELIAKLPELKNLLTNFELWRHEAFHGVQKHAYRSVFTLVDSIQSIESWEIYIFFMIASSGGKWRLGENFLSVLRDIDADLNERIAGLISRDCRVVLEAISERDNGLGILHLIEGQAFIASRFSVGLLDVLPTPASPIYTKAWSLFNEKGGREPIVFIILAGAALRYGNISSDPDSVFKDLYPHPVDIFNFLVNFAGDFENIYRKLQENAEHELASKRSSFINRKQRPFSTRSHILMDLLDHGNKKNLHDLFVESLLEAIRKSGIKPTDSARDTTSYVRKEYSEEFEDPDDEIEQEEIEERHHQNVHSAFEPMNIGAHASPDRENIIKVILEFSRITSCVLECIYTRLATSMKDDFADAENKKIADAVAADYIRRFPYYYTEEMIIRVIFDQKSINSLFGYFFTYLHDYVKVKTFLSAPEVTHKEYIFLRLMPDAVKKFLIQYRWTNPDFKRVNFVDEPRHPPRPYCCREHGMVPIDQDPSFIDGCQSEDGVGQLIHGLFQRTLMDMFE</sequence>
<keyword evidence="2" id="KW-1185">Reference proteome</keyword>
<dbReference type="RefSeq" id="WP_174437607.1">
    <property type="nucleotide sequence ID" value="NZ_BAABCC010000050.1"/>
</dbReference>
<comment type="caution">
    <text evidence="1">The sequence shown here is derived from an EMBL/GenBank/DDBJ whole genome shotgun (WGS) entry which is preliminary data.</text>
</comment>
<accession>A0ABX2KNU0</accession>
<dbReference type="Proteomes" id="UP000639419">
    <property type="component" value="Unassembled WGS sequence"/>
</dbReference>
<protein>
    <submittedName>
        <fullName evidence="1">Uncharacterized protein</fullName>
    </submittedName>
</protein>
<reference evidence="1 2" key="1">
    <citation type="submission" date="2019-10" db="EMBL/GenBank/DDBJ databases">
        <title>Genome sequence of Azospirillum formosense CC-Nfb-7.</title>
        <authorList>
            <person name="Ambrosini A."/>
            <person name="Sant'Anna F.H."/>
            <person name="Cassan F.D."/>
            <person name="Souza E.M."/>
            <person name="Passaglia L.M.P."/>
        </authorList>
    </citation>
    <scope>NUCLEOTIDE SEQUENCE [LARGE SCALE GENOMIC DNA]</scope>
    <source>
        <strain evidence="1 2">CC-NFb-7</strain>
    </source>
</reference>
<evidence type="ECO:0000313" key="1">
    <source>
        <dbReference type="EMBL" id="NUB18293.1"/>
    </source>
</evidence>
<gene>
    <name evidence="1" type="ORF">GBZ26_03505</name>
</gene>
<organism evidence="1 2">
    <name type="scientific">Azospirillum formosense</name>
    <dbReference type="NCBI Taxonomy" id="861533"/>
    <lineage>
        <taxon>Bacteria</taxon>
        <taxon>Pseudomonadati</taxon>
        <taxon>Pseudomonadota</taxon>
        <taxon>Alphaproteobacteria</taxon>
        <taxon>Rhodospirillales</taxon>
        <taxon>Azospirillaceae</taxon>
        <taxon>Azospirillum</taxon>
    </lineage>
</organism>
<proteinExistence type="predicted"/>